<organism evidence="2 3">
    <name type="scientific">Hephaestia caeni</name>
    <dbReference type="NCBI Taxonomy" id="645617"/>
    <lineage>
        <taxon>Bacteria</taxon>
        <taxon>Pseudomonadati</taxon>
        <taxon>Pseudomonadota</taxon>
        <taxon>Alphaproteobacteria</taxon>
        <taxon>Sphingomonadales</taxon>
        <taxon>Sphingomonadaceae</taxon>
        <taxon>Hephaestia</taxon>
    </lineage>
</organism>
<comment type="caution">
    <text evidence="2">The sequence shown here is derived from an EMBL/GenBank/DDBJ whole genome shotgun (WGS) entry which is preliminary data.</text>
</comment>
<dbReference type="EMBL" id="QXDC01000002">
    <property type="protein sequence ID" value="RIA46638.1"/>
    <property type="molecule type" value="Genomic_DNA"/>
</dbReference>
<feature type="domain" description="Amidase" evidence="1">
    <location>
        <begin position="329"/>
        <end position="419"/>
    </location>
</feature>
<dbReference type="GO" id="GO:0012505">
    <property type="term" value="C:endomembrane system"/>
    <property type="evidence" value="ECO:0007669"/>
    <property type="project" value="TreeGrafter"/>
</dbReference>
<dbReference type="Pfam" id="PF01425">
    <property type="entry name" value="Amidase"/>
    <property type="match status" value="2"/>
</dbReference>
<dbReference type="PANTHER" id="PTHR43372">
    <property type="entry name" value="FATTY-ACID AMIDE HYDROLASE"/>
    <property type="match status" value="1"/>
</dbReference>
<keyword evidence="3" id="KW-1185">Reference proteome</keyword>
<dbReference type="Gene3D" id="3.90.1300.10">
    <property type="entry name" value="Amidase signature (AS) domain"/>
    <property type="match status" value="1"/>
</dbReference>
<feature type="domain" description="Amidase" evidence="1">
    <location>
        <begin position="22"/>
        <end position="281"/>
    </location>
</feature>
<dbReference type="InterPro" id="IPR023631">
    <property type="entry name" value="Amidase_dom"/>
</dbReference>
<dbReference type="AlphaFoldDB" id="A0A397PCF1"/>
<evidence type="ECO:0000313" key="2">
    <source>
        <dbReference type="EMBL" id="RIA46638.1"/>
    </source>
</evidence>
<sequence length="434" mass="45963">MRTALATAAAIRAGETTALAETDAAIARIETGDTEINAVVVRDFDRARAAARALDEARPDDRPFFGVPMTVKESFDIAGLPTSWGFAEHADHVATADAVAVQRLKAAGAVILGKTNIPVGLADLQSNNPNYGRTRNPHDPNRVSGGSSGGAAAAVAAGYVPIELGSDIGGSIRVPAAFCGVWGHKSSFTAIAPDGHYFPRTDNARIAMSVIGPLAADRDDLAAELDVLADIPLPKPAPRKHGDWRILLLPEHPVAKAQASIKQAIHGVGDAFENAGARVDRGSDLLPDLAQQYGHYMHMLNVAMTRGAQQEGRPLPTLADWFGLLDAQARNARAWQRLFADYDAVIAPAWGTTAFPHDDTPITERRLDVDGEDTQFGLQLAWPGLATFPMLPATSVPIGTDADGLPIGVQVIADTNRDFTAIAVARAAHDLVMR</sequence>
<accession>A0A397PCF1</accession>
<dbReference type="PANTHER" id="PTHR43372:SF4">
    <property type="entry name" value="FATTY-ACID AMIDE HYDROLASE 2"/>
    <property type="match status" value="1"/>
</dbReference>
<gene>
    <name evidence="2" type="ORF">DFR49_1186</name>
</gene>
<evidence type="ECO:0000259" key="1">
    <source>
        <dbReference type="Pfam" id="PF01425"/>
    </source>
</evidence>
<dbReference type="SUPFAM" id="SSF75304">
    <property type="entry name" value="Amidase signature (AS) enzymes"/>
    <property type="match status" value="1"/>
</dbReference>
<dbReference type="InterPro" id="IPR036928">
    <property type="entry name" value="AS_sf"/>
</dbReference>
<name>A0A397PCF1_9SPHN</name>
<proteinExistence type="predicted"/>
<dbReference type="InterPro" id="IPR052739">
    <property type="entry name" value="FAAH2"/>
</dbReference>
<dbReference type="RefSeq" id="WP_119035288.1">
    <property type="nucleotide sequence ID" value="NZ_QXDC01000002.1"/>
</dbReference>
<dbReference type="Proteomes" id="UP000266568">
    <property type="component" value="Unassembled WGS sequence"/>
</dbReference>
<dbReference type="OrthoDB" id="7490557at2"/>
<protein>
    <submittedName>
        <fullName evidence="2">Amidase</fullName>
    </submittedName>
</protein>
<reference evidence="2 3" key="1">
    <citation type="submission" date="2018-08" db="EMBL/GenBank/DDBJ databases">
        <title>Genomic Encyclopedia of Type Strains, Phase IV (KMG-IV): sequencing the most valuable type-strain genomes for metagenomic binning, comparative biology and taxonomic classification.</title>
        <authorList>
            <person name="Goeker M."/>
        </authorList>
    </citation>
    <scope>NUCLEOTIDE SEQUENCE [LARGE SCALE GENOMIC DNA]</scope>
    <source>
        <strain evidence="2 3">DSM 25527</strain>
    </source>
</reference>
<evidence type="ECO:0000313" key="3">
    <source>
        <dbReference type="Proteomes" id="UP000266568"/>
    </source>
</evidence>